<dbReference type="STRING" id="999894.TDIS_0219"/>
<dbReference type="NCBIfam" id="NF002086">
    <property type="entry name" value="PRK00915.1-3"/>
    <property type="match status" value="1"/>
</dbReference>
<dbReference type="SUPFAM" id="SSF110921">
    <property type="entry name" value="2-isopropylmalate synthase LeuA, allosteric (dimerisation) domain"/>
    <property type="match status" value="1"/>
</dbReference>
<dbReference type="PROSITE" id="PS50991">
    <property type="entry name" value="PYR_CT"/>
    <property type="match status" value="1"/>
</dbReference>
<feature type="binding site" evidence="11">
    <location>
        <position position="246"/>
    </location>
    <ligand>
        <name>Mn(2+)</name>
        <dbReference type="ChEBI" id="CHEBI:29035"/>
    </ligand>
</feature>
<accession>A0A179D7E1</accession>
<organism evidence="13 14">
    <name type="scientific">Thermosulfurimonas dismutans</name>
    <dbReference type="NCBI Taxonomy" id="999894"/>
    <lineage>
        <taxon>Bacteria</taxon>
        <taxon>Pseudomonadati</taxon>
        <taxon>Thermodesulfobacteriota</taxon>
        <taxon>Thermodesulfobacteria</taxon>
        <taxon>Thermodesulfobacteriales</taxon>
        <taxon>Thermodesulfobacteriaceae</taxon>
        <taxon>Thermosulfurimonas</taxon>
    </lineage>
</organism>
<dbReference type="GO" id="GO:0003985">
    <property type="term" value="F:acetyl-CoA C-acetyltransferase activity"/>
    <property type="evidence" value="ECO:0007669"/>
    <property type="project" value="UniProtKB-UniRule"/>
</dbReference>
<keyword evidence="13" id="KW-0012">Acyltransferase</keyword>
<evidence type="ECO:0000256" key="4">
    <source>
        <dbReference type="ARBA" id="ARBA00018198"/>
    </source>
</evidence>
<evidence type="ECO:0000256" key="7">
    <source>
        <dbReference type="ARBA" id="ARBA00022679"/>
    </source>
</evidence>
<feature type="region of interest" description="Regulatory domain" evidence="11">
    <location>
        <begin position="406"/>
        <end position="558"/>
    </location>
</feature>
<dbReference type="PANTHER" id="PTHR10277">
    <property type="entry name" value="HOMOCITRATE SYNTHASE-RELATED"/>
    <property type="match status" value="1"/>
</dbReference>
<feature type="binding site" evidence="11">
    <location>
        <position position="210"/>
    </location>
    <ligand>
        <name>Mn(2+)</name>
        <dbReference type="ChEBI" id="CHEBI:29035"/>
    </ligand>
</feature>
<dbReference type="InterPro" id="IPR036230">
    <property type="entry name" value="LeuA_allosteric_dom_sf"/>
</dbReference>
<evidence type="ECO:0000259" key="12">
    <source>
        <dbReference type="PROSITE" id="PS50991"/>
    </source>
</evidence>
<feature type="domain" description="Pyruvate carboxyltransferase" evidence="12">
    <location>
        <begin position="5"/>
        <end position="281"/>
    </location>
</feature>
<keyword evidence="6 11" id="KW-0028">Amino-acid biosynthesis</keyword>
<keyword evidence="8 11" id="KW-0479">Metal-binding</keyword>
<dbReference type="PROSITE" id="PS00816">
    <property type="entry name" value="AIPM_HOMOCIT_SYNTH_2"/>
    <property type="match status" value="1"/>
</dbReference>
<comment type="subunit">
    <text evidence="11">Homodimer.</text>
</comment>
<dbReference type="Gene3D" id="1.10.238.260">
    <property type="match status" value="1"/>
</dbReference>
<proteinExistence type="inferred from homology"/>
<comment type="cofactor">
    <cofactor evidence="11">
        <name>Mn(2+)</name>
        <dbReference type="ChEBI" id="CHEBI:29035"/>
    </cofactor>
</comment>
<comment type="caution">
    <text evidence="13">The sequence shown here is derived from an EMBL/GenBank/DDBJ whole genome shotgun (WGS) entry which is preliminary data.</text>
</comment>
<dbReference type="PATRIC" id="fig|999894.6.peg.221"/>
<dbReference type="SMART" id="SM00917">
    <property type="entry name" value="LeuA_dimer"/>
    <property type="match status" value="1"/>
</dbReference>
<dbReference type="InterPro" id="IPR000891">
    <property type="entry name" value="PYR_CT"/>
</dbReference>
<evidence type="ECO:0000313" key="13">
    <source>
        <dbReference type="EMBL" id="OAQ21701.1"/>
    </source>
</evidence>
<reference evidence="13 14" key="1">
    <citation type="submission" date="2016-04" db="EMBL/GenBank/DDBJ databases">
        <title>Genome analysis of Thermosulfurimonas dismutans, the first thermophilic sulfur-disproportionating bacterium of the phylum Thermodesulfobacteria.</title>
        <authorList>
            <person name="Mardanov A.V."/>
            <person name="Beletsky A.V."/>
            <person name="Kadnikov V.V."/>
            <person name="Slobodkin A.I."/>
            <person name="Ravin N.V."/>
        </authorList>
    </citation>
    <scope>NUCLEOTIDE SEQUENCE [LARGE SCALE GENOMIC DNA]</scope>
    <source>
        <strain evidence="13 14">S95</strain>
    </source>
</reference>
<evidence type="ECO:0000256" key="5">
    <source>
        <dbReference type="ARBA" id="ARBA00022430"/>
    </source>
</evidence>
<keyword evidence="11" id="KW-0963">Cytoplasm</keyword>
<dbReference type="Proteomes" id="UP000078390">
    <property type="component" value="Unassembled WGS sequence"/>
</dbReference>
<keyword evidence="10 11" id="KW-0100">Branched-chain amino acid biosynthesis</keyword>
<dbReference type="SUPFAM" id="SSF51569">
    <property type="entry name" value="Aldolase"/>
    <property type="match status" value="1"/>
</dbReference>
<dbReference type="Pfam" id="PF22617">
    <property type="entry name" value="HCS_D2"/>
    <property type="match status" value="1"/>
</dbReference>
<keyword evidence="9 11" id="KW-0464">Manganese</keyword>
<dbReference type="InterPro" id="IPR005671">
    <property type="entry name" value="LeuA_bact_synth"/>
</dbReference>
<dbReference type="RefSeq" id="WP_068668409.1">
    <property type="nucleotide sequence ID" value="NZ_LWLG01000001.1"/>
</dbReference>
<dbReference type="PROSITE" id="PS00815">
    <property type="entry name" value="AIPM_HOMOCIT_SYNTH_1"/>
    <property type="match status" value="1"/>
</dbReference>
<comment type="pathway">
    <text evidence="1 11">Amino-acid biosynthesis; L-leucine biosynthesis; L-leucine from 3-methyl-2-oxobutanoate: step 1/4.</text>
</comment>
<dbReference type="NCBIfam" id="TIGR00973">
    <property type="entry name" value="leuA_bact"/>
    <property type="match status" value="1"/>
</dbReference>
<comment type="function">
    <text evidence="11">Catalyzes the condensation of the acetyl group of acetyl-CoA with 3-methyl-2-oxobutanoate (2-ketoisovalerate) to form 3-carboxy-3-hydroxy-4-methylpentanoate (2-isopropylmalate).</text>
</comment>
<dbReference type="Gene3D" id="3.30.160.270">
    <property type="match status" value="1"/>
</dbReference>
<dbReference type="InterPro" id="IPR013709">
    <property type="entry name" value="2-isopropylmalate_synth_dimer"/>
</dbReference>
<dbReference type="FunFam" id="3.20.20.70:FF:000010">
    <property type="entry name" value="2-isopropylmalate synthase"/>
    <property type="match status" value="1"/>
</dbReference>
<dbReference type="GO" id="GO:0005737">
    <property type="term" value="C:cytoplasm"/>
    <property type="evidence" value="ECO:0007669"/>
    <property type="project" value="UniProtKB-UniRule"/>
</dbReference>
<dbReference type="AlphaFoldDB" id="A0A179D7E1"/>
<evidence type="ECO:0000256" key="6">
    <source>
        <dbReference type="ARBA" id="ARBA00022605"/>
    </source>
</evidence>
<feature type="binding site" evidence="11">
    <location>
        <position position="212"/>
    </location>
    <ligand>
        <name>Mn(2+)</name>
        <dbReference type="ChEBI" id="CHEBI:29035"/>
    </ligand>
</feature>
<dbReference type="OrthoDB" id="9804858at2"/>
<gene>
    <name evidence="11" type="primary">leuA</name>
    <name evidence="13" type="ORF">TDIS_0219</name>
</gene>
<evidence type="ECO:0000256" key="1">
    <source>
        <dbReference type="ARBA" id="ARBA00004689"/>
    </source>
</evidence>
<evidence type="ECO:0000313" key="14">
    <source>
        <dbReference type="Proteomes" id="UP000078390"/>
    </source>
</evidence>
<comment type="catalytic activity">
    <reaction evidence="11">
        <text>3-methyl-2-oxobutanoate + acetyl-CoA + H2O = (2S)-2-isopropylmalate + CoA + H(+)</text>
        <dbReference type="Rhea" id="RHEA:21524"/>
        <dbReference type="ChEBI" id="CHEBI:1178"/>
        <dbReference type="ChEBI" id="CHEBI:11851"/>
        <dbReference type="ChEBI" id="CHEBI:15377"/>
        <dbReference type="ChEBI" id="CHEBI:15378"/>
        <dbReference type="ChEBI" id="CHEBI:57287"/>
        <dbReference type="ChEBI" id="CHEBI:57288"/>
        <dbReference type="EC" id="2.3.3.13"/>
    </reaction>
</comment>
<evidence type="ECO:0000256" key="9">
    <source>
        <dbReference type="ARBA" id="ARBA00023211"/>
    </source>
</evidence>
<dbReference type="InterPro" id="IPR050073">
    <property type="entry name" value="2-IPM_HCS-like"/>
</dbReference>
<keyword evidence="14" id="KW-1185">Reference proteome</keyword>
<dbReference type="EC" id="2.3.3.13" evidence="3 11"/>
<dbReference type="InterPro" id="IPR013785">
    <property type="entry name" value="Aldolase_TIM"/>
</dbReference>
<dbReference type="InterPro" id="IPR054691">
    <property type="entry name" value="LeuA/HCS_post-cat"/>
</dbReference>
<evidence type="ECO:0000256" key="11">
    <source>
        <dbReference type="HAMAP-Rule" id="MF_01025"/>
    </source>
</evidence>
<dbReference type="GO" id="GO:0030145">
    <property type="term" value="F:manganese ion binding"/>
    <property type="evidence" value="ECO:0007669"/>
    <property type="project" value="UniProtKB-UniRule"/>
</dbReference>
<evidence type="ECO:0000256" key="3">
    <source>
        <dbReference type="ARBA" id="ARBA00012973"/>
    </source>
</evidence>
<dbReference type="Gene3D" id="3.20.20.70">
    <property type="entry name" value="Aldolase class I"/>
    <property type="match status" value="1"/>
</dbReference>
<dbReference type="GO" id="GO:0009098">
    <property type="term" value="P:L-leucine biosynthetic process"/>
    <property type="evidence" value="ECO:0007669"/>
    <property type="project" value="UniProtKB-UniRule"/>
</dbReference>
<keyword evidence="7 11" id="KW-0808">Transferase</keyword>
<dbReference type="Pfam" id="PF08502">
    <property type="entry name" value="LeuA_dimer"/>
    <property type="match status" value="1"/>
</dbReference>
<dbReference type="InterPro" id="IPR002034">
    <property type="entry name" value="AIPM/Hcit_synth_CS"/>
</dbReference>
<keyword evidence="5 11" id="KW-0432">Leucine biosynthesis</keyword>
<name>A0A179D7E1_9BACT</name>
<protein>
    <recommendedName>
        <fullName evidence="4 11">2-isopropylmalate synthase</fullName>
        <ecNumber evidence="3 11">2.3.3.13</ecNumber>
    </recommendedName>
    <alternativeName>
        <fullName evidence="11">Alpha-IPM synthase</fullName>
    </alternativeName>
    <alternativeName>
        <fullName evidence="11">Alpha-isopropylmalate synthase</fullName>
    </alternativeName>
</protein>
<dbReference type="PANTHER" id="PTHR10277:SF9">
    <property type="entry name" value="2-ISOPROPYLMALATE SYNTHASE 1, CHLOROPLASTIC-RELATED"/>
    <property type="match status" value="1"/>
</dbReference>
<comment type="similarity">
    <text evidence="2 11">Belongs to the alpha-IPM synthase/homocitrate synthase family. LeuA type 1 subfamily.</text>
</comment>
<evidence type="ECO:0000256" key="8">
    <source>
        <dbReference type="ARBA" id="ARBA00022723"/>
    </source>
</evidence>
<dbReference type="FunFam" id="1.10.238.260:FF:000001">
    <property type="entry name" value="2-isopropylmalate synthase"/>
    <property type="match status" value="1"/>
</dbReference>
<evidence type="ECO:0000256" key="2">
    <source>
        <dbReference type="ARBA" id="ARBA00009396"/>
    </source>
</evidence>
<dbReference type="CDD" id="cd07940">
    <property type="entry name" value="DRE_TIM_IPMS"/>
    <property type="match status" value="1"/>
</dbReference>
<dbReference type="UniPathway" id="UPA00048">
    <property type="reaction ID" value="UER00070"/>
</dbReference>
<evidence type="ECO:0000256" key="10">
    <source>
        <dbReference type="ARBA" id="ARBA00023304"/>
    </source>
</evidence>
<feature type="binding site" evidence="11">
    <location>
        <position position="14"/>
    </location>
    <ligand>
        <name>Mn(2+)</name>
        <dbReference type="ChEBI" id="CHEBI:29035"/>
    </ligand>
</feature>
<dbReference type="EMBL" id="LWLG01000001">
    <property type="protein sequence ID" value="OAQ21701.1"/>
    <property type="molecule type" value="Genomic_DNA"/>
</dbReference>
<sequence length="558" mass="61172">MINRVYIFDTTLRDGEQSPGVSLNMSQKIEIGKALVELGVDVIEAGFPISSPGDFEGVKTLARELKGVEIAALARANRKDIEVAWEALKEAENPRIHTFIATSDIHLQYKLRKSREEVLELAEEAVKFACEFTSNVEFSAEDATRSDWEYLAEVVIRVARAGAKVINIPDTVGYTVPQEYYELIAFLIEKLKAAGFEESLETGELQLSVHCHNDLGLAVANSLSAVLAGARQVECTVNGIGERAGNAAMEEIVMTLKTRADFFRTRLGEALETGINTRKIVPTSQLVAQLTGMYVQPNKAIVGANAFAHESGIHQHGVIAHRLTYEIMNREDVGWSGSAIVLGKHSGRHAVDYKLRSRGWKLSKKALSRIFERFRAEIKDVLRRIPDEYLEGIIYDEFLSEAYPYRVISAQVSSLYGTSLNPISQVEVEDRRVGRRVAVAVGVGSVDAAFKAVAQALGYRFGNEGDGERLKLVDFHIDALGKGTEAEGVCGVILEDEAGRRTAGLGRDGDIVAAGIKALINALNRLEASREKESELRVTLAKEAEGEPSEPGVQPMCR</sequence>
<dbReference type="GO" id="GO:0003852">
    <property type="term" value="F:2-isopropylmalate synthase activity"/>
    <property type="evidence" value="ECO:0007669"/>
    <property type="project" value="UniProtKB-UniRule"/>
</dbReference>
<dbReference type="Pfam" id="PF00682">
    <property type="entry name" value="HMGL-like"/>
    <property type="match status" value="1"/>
</dbReference>
<dbReference type="HAMAP" id="MF_01025">
    <property type="entry name" value="LeuA_type1"/>
    <property type="match status" value="1"/>
</dbReference>